<feature type="region of interest" description="Disordered" evidence="12">
    <location>
        <begin position="53"/>
        <end position="80"/>
    </location>
</feature>
<evidence type="ECO:0000256" key="11">
    <source>
        <dbReference type="ARBA" id="ARBA00023136"/>
    </source>
</evidence>
<dbReference type="PROSITE" id="PS50109">
    <property type="entry name" value="HIS_KIN"/>
    <property type="match status" value="1"/>
</dbReference>
<dbReference type="InterPro" id="IPR003594">
    <property type="entry name" value="HATPase_dom"/>
</dbReference>
<dbReference type="PROSITE" id="PS50885">
    <property type="entry name" value="HAMP"/>
    <property type="match status" value="1"/>
</dbReference>
<keyword evidence="10" id="KW-0902">Two-component regulatory system</keyword>
<feature type="domain" description="HAMP" evidence="15">
    <location>
        <begin position="189"/>
        <end position="251"/>
    </location>
</feature>
<evidence type="ECO:0000259" key="14">
    <source>
        <dbReference type="PROSITE" id="PS50109"/>
    </source>
</evidence>
<name>A0A6V8LKN2_9ACTN</name>
<keyword evidence="17" id="KW-1185">Reference proteome</keyword>
<feature type="domain" description="Histidine kinase" evidence="14">
    <location>
        <begin position="266"/>
        <end position="480"/>
    </location>
</feature>
<evidence type="ECO:0000256" key="4">
    <source>
        <dbReference type="ARBA" id="ARBA00012438"/>
    </source>
</evidence>
<dbReference type="InterPro" id="IPR004358">
    <property type="entry name" value="Sig_transdc_His_kin-like_C"/>
</dbReference>
<keyword evidence="6" id="KW-0808">Transferase</keyword>
<reference evidence="16 17" key="2">
    <citation type="submission" date="2020-03" db="EMBL/GenBank/DDBJ databases">
        <authorList>
            <person name="Ichikawa N."/>
            <person name="Kimura A."/>
            <person name="Kitahashi Y."/>
            <person name="Uohara A."/>
        </authorList>
    </citation>
    <scope>NUCLEOTIDE SEQUENCE [LARGE SCALE GENOMIC DNA]</scope>
    <source>
        <strain evidence="16 17">NBRC 108638</strain>
    </source>
</reference>
<dbReference type="Gene3D" id="3.30.565.10">
    <property type="entry name" value="Histidine kinase-like ATPase, C-terminal domain"/>
    <property type="match status" value="1"/>
</dbReference>
<dbReference type="RefSeq" id="WP_173081967.1">
    <property type="nucleotide sequence ID" value="NZ_BAABJB010000020.1"/>
</dbReference>
<feature type="transmembrane region" description="Helical" evidence="13">
    <location>
        <begin position="162"/>
        <end position="188"/>
    </location>
</feature>
<dbReference type="InterPro" id="IPR005467">
    <property type="entry name" value="His_kinase_dom"/>
</dbReference>
<evidence type="ECO:0000256" key="7">
    <source>
        <dbReference type="ARBA" id="ARBA00022692"/>
    </source>
</evidence>
<evidence type="ECO:0000256" key="12">
    <source>
        <dbReference type="SAM" id="MobiDB-lite"/>
    </source>
</evidence>
<comment type="catalytic activity">
    <reaction evidence="1">
        <text>ATP + protein L-histidine = ADP + protein N-phospho-L-histidine.</text>
        <dbReference type="EC" id="2.7.13.3"/>
    </reaction>
</comment>
<evidence type="ECO:0000256" key="1">
    <source>
        <dbReference type="ARBA" id="ARBA00000085"/>
    </source>
</evidence>
<dbReference type="SUPFAM" id="SSF47384">
    <property type="entry name" value="Homodimeric domain of signal transducing histidine kinase"/>
    <property type="match status" value="1"/>
</dbReference>
<dbReference type="SMART" id="SM00304">
    <property type="entry name" value="HAMP"/>
    <property type="match status" value="1"/>
</dbReference>
<dbReference type="EMBL" id="BLPG01000001">
    <property type="protein sequence ID" value="GFJ94726.1"/>
    <property type="molecule type" value="Genomic_DNA"/>
</dbReference>
<sequence length="480" mass="50549">MFSSRPSSWSLRARLLAAVIALLAVVCLVIGTVTTLALRHSLLDRLDSQLNEAAQAPPDGKPGGYGSPDHFRAGQPPGTLTATVSNGAVTSAYVLLKSRPGPPDEQPASAEAVQALAGLPEDGKPHTVDLGDDLGDYRLVVTEQAGRTTITGLPMEDLQDTVFWMVWVEVSVVAGGLLLAGGVGALIIGGSLRPLRRVVATASRVAELPLDRGEVALSVRVPEKDTDPRTEVGQVGAAFNRMLGHVARALTARQASEMRVRQFVADASHELRTPLAAIRGYAEVTRRGRDAVPPDVAHALRRVESESARMTTLVDDLLLLARLDSGRPLETEPVDLSMLLIDAISDAHVAGPDHRWRLDLPEEAIAVPGDAARLHQVLANLLANARTHTPPGTEVTAVLRVAPDGSAVISVVDNGPGIAPELQAEVFERFARGDSSRSRAAGSTGLGLAIVAAVVEAHHGTVEVSSKPGHTEFTVTLPGR</sequence>
<dbReference type="CDD" id="cd00082">
    <property type="entry name" value="HisKA"/>
    <property type="match status" value="1"/>
</dbReference>
<evidence type="ECO:0000313" key="17">
    <source>
        <dbReference type="Proteomes" id="UP000482960"/>
    </source>
</evidence>
<evidence type="ECO:0000256" key="10">
    <source>
        <dbReference type="ARBA" id="ARBA00023012"/>
    </source>
</evidence>
<accession>A0A6V8LKN2</accession>
<dbReference type="SMART" id="SM00388">
    <property type="entry name" value="HisKA"/>
    <property type="match status" value="1"/>
</dbReference>
<dbReference type="CDD" id="cd06225">
    <property type="entry name" value="HAMP"/>
    <property type="match status" value="1"/>
</dbReference>
<dbReference type="GO" id="GO:0005886">
    <property type="term" value="C:plasma membrane"/>
    <property type="evidence" value="ECO:0007669"/>
    <property type="project" value="UniProtKB-SubCell"/>
</dbReference>
<dbReference type="PANTHER" id="PTHR45436">
    <property type="entry name" value="SENSOR HISTIDINE KINASE YKOH"/>
    <property type="match status" value="1"/>
</dbReference>
<keyword evidence="7 13" id="KW-0812">Transmembrane</keyword>
<evidence type="ECO:0000313" key="16">
    <source>
        <dbReference type="EMBL" id="GFJ94726.1"/>
    </source>
</evidence>
<dbReference type="SUPFAM" id="SSF55874">
    <property type="entry name" value="ATPase domain of HSP90 chaperone/DNA topoisomerase II/histidine kinase"/>
    <property type="match status" value="1"/>
</dbReference>
<protein>
    <recommendedName>
        <fullName evidence="4">histidine kinase</fullName>
        <ecNumber evidence="4">2.7.13.3</ecNumber>
    </recommendedName>
</protein>
<proteinExistence type="predicted"/>
<dbReference type="FunFam" id="1.10.287.130:FF:000001">
    <property type="entry name" value="Two-component sensor histidine kinase"/>
    <property type="match status" value="1"/>
</dbReference>
<evidence type="ECO:0000256" key="8">
    <source>
        <dbReference type="ARBA" id="ARBA00022777"/>
    </source>
</evidence>
<reference evidence="16 17" key="1">
    <citation type="submission" date="2020-03" db="EMBL/GenBank/DDBJ databases">
        <title>Whole genome shotgun sequence of Phytohabitans rumicis NBRC 108638.</title>
        <authorList>
            <person name="Komaki H."/>
            <person name="Tamura T."/>
        </authorList>
    </citation>
    <scope>NUCLEOTIDE SEQUENCE [LARGE SCALE GENOMIC DNA]</scope>
    <source>
        <strain evidence="16 17">NBRC 108638</strain>
    </source>
</reference>
<evidence type="ECO:0000256" key="9">
    <source>
        <dbReference type="ARBA" id="ARBA00022989"/>
    </source>
</evidence>
<dbReference type="SMART" id="SM00387">
    <property type="entry name" value="HATPase_c"/>
    <property type="match status" value="1"/>
</dbReference>
<keyword evidence="11 13" id="KW-0472">Membrane</keyword>
<dbReference type="EC" id="2.7.13.3" evidence="4"/>
<evidence type="ECO:0000256" key="6">
    <source>
        <dbReference type="ARBA" id="ARBA00022679"/>
    </source>
</evidence>
<dbReference type="Pfam" id="PF00672">
    <property type="entry name" value="HAMP"/>
    <property type="match status" value="1"/>
</dbReference>
<dbReference type="Pfam" id="PF00512">
    <property type="entry name" value="HisKA"/>
    <property type="match status" value="1"/>
</dbReference>
<dbReference type="Pfam" id="PF02518">
    <property type="entry name" value="HATPase_c"/>
    <property type="match status" value="1"/>
</dbReference>
<dbReference type="InterPro" id="IPR036097">
    <property type="entry name" value="HisK_dim/P_sf"/>
</dbReference>
<comment type="cofactor">
    <cofactor evidence="2">
        <name>a divalent metal cation</name>
        <dbReference type="ChEBI" id="CHEBI:60240"/>
    </cofactor>
</comment>
<dbReference type="GO" id="GO:0005509">
    <property type="term" value="F:calcium ion binding"/>
    <property type="evidence" value="ECO:0007669"/>
    <property type="project" value="UniProtKB-ARBA"/>
</dbReference>
<gene>
    <name evidence="16" type="ORF">Prum_083680</name>
</gene>
<dbReference type="InterPro" id="IPR003660">
    <property type="entry name" value="HAMP_dom"/>
</dbReference>
<dbReference type="InterPro" id="IPR050428">
    <property type="entry name" value="TCS_sensor_his_kinase"/>
</dbReference>
<dbReference type="AlphaFoldDB" id="A0A6V8LKN2"/>
<dbReference type="GO" id="GO:0000155">
    <property type="term" value="F:phosphorelay sensor kinase activity"/>
    <property type="evidence" value="ECO:0007669"/>
    <property type="project" value="InterPro"/>
</dbReference>
<dbReference type="CDD" id="cd00075">
    <property type="entry name" value="HATPase"/>
    <property type="match status" value="1"/>
</dbReference>
<evidence type="ECO:0000256" key="2">
    <source>
        <dbReference type="ARBA" id="ARBA00001968"/>
    </source>
</evidence>
<comment type="subcellular location">
    <subcellularLocation>
        <location evidence="3">Cell membrane</location>
    </subcellularLocation>
</comment>
<dbReference type="Proteomes" id="UP000482960">
    <property type="component" value="Unassembled WGS sequence"/>
</dbReference>
<evidence type="ECO:0000256" key="5">
    <source>
        <dbReference type="ARBA" id="ARBA00022553"/>
    </source>
</evidence>
<dbReference type="InterPro" id="IPR036890">
    <property type="entry name" value="HATPase_C_sf"/>
</dbReference>
<dbReference type="Gene3D" id="1.10.287.130">
    <property type="match status" value="1"/>
</dbReference>
<evidence type="ECO:0000256" key="3">
    <source>
        <dbReference type="ARBA" id="ARBA00004236"/>
    </source>
</evidence>
<dbReference type="PANTHER" id="PTHR45436:SF5">
    <property type="entry name" value="SENSOR HISTIDINE KINASE TRCS"/>
    <property type="match status" value="1"/>
</dbReference>
<evidence type="ECO:0000259" key="15">
    <source>
        <dbReference type="PROSITE" id="PS50885"/>
    </source>
</evidence>
<organism evidence="16 17">
    <name type="scientific">Phytohabitans rumicis</name>
    <dbReference type="NCBI Taxonomy" id="1076125"/>
    <lineage>
        <taxon>Bacteria</taxon>
        <taxon>Bacillati</taxon>
        <taxon>Actinomycetota</taxon>
        <taxon>Actinomycetes</taxon>
        <taxon>Micromonosporales</taxon>
        <taxon>Micromonosporaceae</taxon>
    </lineage>
</organism>
<comment type="caution">
    <text evidence="16">The sequence shown here is derived from an EMBL/GenBank/DDBJ whole genome shotgun (WGS) entry which is preliminary data.</text>
</comment>
<dbReference type="FunFam" id="3.30.565.10:FF:000006">
    <property type="entry name" value="Sensor histidine kinase WalK"/>
    <property type="match status" value="1"/>
</dbReference>
<keyword evidence="8 16" id="KW-0418">Kinase</keyword>
<keyword evidence="5" id="KW-0597">Phosphoprotein</keyword>
<keyword evidence="9 13" id="KW-1133">Transmembrane helix</keyword>
<dbReference type="PRINTS" id="PR00344">
    <property type="entry name" value="BCTRLSENSOR"/>
</dbReference>
<dbReference type="InterPro" id="IPR003661">
    <property type="entry name" value="HisK_dim/P_dom"/>
</dbReference>
<evidence type="ECO:0000256" key="13">
    <source>
        <dbReference type="SAM" id="Phobius"/>
    </source>
</evidence>
<dbReference type="Gene3D" id="6.10.340.10">
    <property type="match status" value="1"/>
</dbReference>